<dbReference type="Gene3D" id="3.40.630.30">
    <property type="match status" value="1"/>
</dbReference>
<protein>
    <submittedName>
        <fullName evidence="2">N-acetyltransferase</fullName>
    </submittedName>
</protein>
<evidence type="ECO:0000313" key="3">
    <source>
        <dbReference type="Proteomes" id="UP000269199"/>
    </source>
</evidence>
<dbReference type="Pfam" id="PF13508">
    <property type="entry name" value="Acetyltransf_7"/>
    <property type="match status" value="1"/>
</dbReference>
<feature type="domain" description="N-acetyltransferase" evidence="1">
    <location>
        <begin position="1"/>
        <end position="152"/>
    </location>
</feature>
<dbReference type="Proteomes" id="UP000269199">
    <property type="component" value="Chromosome"/>
</dbReference>
<evidence type="ECO:0000259" key="1">
    <source>
        <dbReference type="PROSITE" id="PS51186"/>
    </source>
</evidence>
<dbReference type="CDD" id="cd04301">
    <property type="entry name" value="NAT_SF"/>
    <property type="match status" value="1"/>
</dbReference>
<accession>A0AAD0U659</accession>
<dbReference type="GO" id="GO:0016747">
    <property type="term" value="F:acyltransferase activity, transferring groups other than amino-acyl groups"/>
    <property type="evidence" value="ECO:0007669"/>
    <property type="project" value="InterPro"/>
</dbReference>
<dbReference type="SUPFAM" id="SSF55729">
    <property type="entry name" value="Acyl-CoA N-acyltransferases (Nat)"/>
    <property type="match status" value="1"/>
</dbReference>
<dbReference type="InterPro" id="IPR016181">
    <property type="entry name" value="Acyl_CoA_acyltransferase"/>
</dbReference>
<dbReference type="PROSITE" id="PS51186">
    <property type="entry name" value="GNAT"/>
    <property type="match status" value="1"/>
</dbReference>
<sequence>MIRPATLDDLRAIVLMGEALHRESPRWSRLTYSRAKAADMLARLITQPWGLVLVAEVDGEIIGGIAAIATSHWSSTDVVAEEVSFFMKPEHRGSLAAARLICCMKKWAELKGAVWLHAGTSTGVNPERTAQLYEKLGFTRCAIGLEVLNDGN</sequence>
<dbReference type="AlphaFoldDB" id="A0AAD0U659"/>
<gene>
    <name evidence="2" type="ORF">RC54_03970</name>
</gene>
<dbReference type="InterPro" id="IPR000182">
    <property type="entry name" value="GNAT_dom"/>
</dbReference>
<evidence type="ECO:0000313" key="2">
    <source>
        <dbReference type="EMBL" id="AYR23026.1"/>
    </source>
</evidence>
<name>A0AAD0U659_9BURK</name>
<proteinExistence type="predicted"/>
<organism evidence="2 3">
    <name type="scientific">Herbaspirillum rubrisubalbicans</name>
    <dbReference type="NCBI Taxonomy" id="80842"/>
    <lineage>
        <taxon>Bacteria</taxon>
        <taxon>Pseudomonadati</taxon>
        <taxon>Pseudomonadota</taxon>
        <taxon>Betaproteobacteria</taxon>
        <taxon>Burkholderiales</taxon>
        <taxon>Oxalobacteraceae</taxon>
        <taxon>Herbaspirillum</taxon>
    </lineage>
</organism>
<dbReference type="EMBL" id="CP024996">
    <property type="protein sequence ID" value="AYR23026.1"/>
    <property type="molecule type" value="Genomic_DNA"/>
</dbReference>
<reference evidence="2 3" key="1">
    <citation type="submission" date="2017-11" db="EMBL/GenBank/DDBJ databases">
        <title>Complete genome sequence of Herbaspirillum rubrisubalbicans DSM 11543.</title>
        <authorList>
            <person name="Chen M."/>
            <person name="An Q."/>
        </authorList>
    </citation>
    <scope>NUCLEOTIDE SEQUENCE [LARGE SCALE GENOMIC DNA]</scope>
    <source>
        <strain evidence="2 3">DSM 11543</strain>
    </source>
</reference>